<keyword evidence="1" id="KW-1133">Transmembrane helix</keyword>
<dbReference type="InParanoid" id="F9XHM7"/>
<dbReference type="Proteomes" id="UP000008062">
    <property type="component" value="Chromosome 8"/>
</dbReference>
<dbReference type="InterPro" id="IPR021840">
    <property type="entry name" value="DUF3433"/>
</dbReference>
<feature type="transmembrane region" description="Helical" evidence="1">
    <location>
        <begin position="765"/>
        <end position="785"/>
    </location>
</feature>
<feature type="transmembrane region" description="Helical" evidence="1">
    <location>
        <begin position="211"/>
        <end position="228"/>
    </location>
</feature>
<dbReference type="PANTHER" id="PTHR37544">
    <property type="entry name" value="SPRAY-RELATED"/>
    <property type="match status" value="1"/>
</dbReference>
<keyword evidence="1" id="KW-0812">Transmembrane</keyword>
<organism evidence="2 3">
    <name type="scientific">Zymoseptoria tritici (strain CBS 115943 / IPO323)</name>
    <name type="common">Speckled leaf blotch fungus</name>
    <name type="synonym">Septoria tritici</name>
    <dbReference type="NCBI Taxonomy" id="336722"/>
    <lineage>
        <taxon>Eukaryota</taxon>
        <taxon>Fungi</taxon>
        <taxon>Dikarya</taxon>
        <taxon>Ascomycota</taxon>
        <taxon>Pezizomycotina</taxon>
        <taxon>Dothideomycetes</taxon>
        <taxon>Dothideomycetidae</taxon>
        <taxon>Mycosphaerellales</taxon>
        <taxon>Mycosphaerellaceae</taxon>
        <taxon>Zymoseptoria</taxon>
    </lineage>
</organism>
<keyword evidence="3" id="KW-1185">Reference proteome</keyword>
<gene>
    <name evidence="2" type="ORF">MYCGRDRAFT_110449</name>
</gene>
<evidence type="ECO:0000313" key="3">
    <source>
        <dbReference type="Proteomes" id="UP000008062"/>
    </source>
</evidence>
<feature type="transmembrane region" description="Helical" evidence="1">
    <location>
        <begin position="576"/>
        <end position="598"/>
    </location>
</feature>
<dbReference type="eggNOG" id="ENOG502RXBF">
    <property type="taxonomic scope" value="Eukaryota"/>
</dbReference>
<feature type="transmembrane region" description="Helical" evidence="1">
    <location>
        <begin position="827"/>
        <end position="850"/>
    </location>
</feature>
<dbReference type="PANTHER" id="PTHR37544:SF3">
    <property type="entry name" value="SPRAY"/>
    <property type="match status" value="1"/>
</dbReference>
<dbReference type="OMA" id="WVHLQRG"/>
<evidence type="ECO:0000313" key="2">
    <source>
        <dbReference type="EMBL" id="EGP85368.1"/>
    </source>
</evidence>
<dbReference type="Pfam" id="PF11915">
    <property type="entry name" value="DUF3433"/>
    <property type="match status" value="2"/>
</dbReference>
<name>F9XHM7_ZYMTI</name>
<keyword evidence="1" id="KW-0472">Membrane</keyword>
<dbReference type="GeneID" id="13394232"/>
<proteinExistence type="predicted"/>
<sequence length="1319" mass="146178">MERIFAETCSCKRHVFQKDAGQAPQRVECCASWQTSPGKSKSSPDMAASLNANPMSSVKHPKGKPLPAVPVIRVARVDSDETEDQTKSENPWRPLTLRPLYIATLILITVLLIVAIQWLLFVSERDQGLIFAKDINELPLRRSFFYLYLPTIISVIYSFLWTWIDLDIKRLEPFFQLSKAGGVSGHGSILLSYPLEFLVTLPFTAFKHKHWSVLSAATVMILVFWGLTPTQSGIFAVRTVHVSGVVKGSHSTSYTPIAQQGNLTAIYAQSVYNIAWLNESLPQFMTTDFVLTPFGPTKNTTSDFTNVTYTAQTTLYSLDVSCEPVVLTNKSGVLNYNTTRGCSFYPPPFRPTDGNDTSKIFDTMYVGYQNENGVADYYLSYDCDERFFHSFFVRWSKTNAAQIESGKLSSTLDPSQANSTALFCEPKYYQQKVNATVRLPSNDVLSIDQSGQKQDLPNDMFNTSALEWTMNSGVTKLDERTSFPRTGFPDQKSHLVDLPLNLAYIPRMAPFAIATHQRPMEDYLDAETLRISYQSAYRLLFARQLADILRPELDASTEGDAQRSYVTQAVVVVPGFAYAATALLSLVLMIATGLMLLIPKRQNNLRTDPASISSIMDLVEGSESTLKPFKKLDSQSTEELHDSLKDFKFHFSGTRLQLLQDQGTPARTAIASRKTAVLGDDDLESSLRSQPSFKGIRPAEMKVAVGGLFLTLQLATLTVFLALFLKARSEHGTCLCLSTRFFSLTSLGLALPSESTFVRQLVQNYIPIALATFIEPFWLLLNRLLGLLQPFEELRKGDAHASRSIELDYSSLPPQLLFLRALRSRHWMLMLLCFMVISANVLAVAMGGLMNEGTKSISTSANFSLAKAPRIRLLNGTGLPFNTDVAANWQGGTTSDPFYREMSNLTAGTPLPPWTDHHYGYVPVDVPGGNPNASFQINTWAFGAKLKCDALSTGNEKFYNLTFSSDANSAYLTVPVNSGNGTVVNCTNLQSSASGVGLRNLASTPGHSAMEINTMLSSNSSNSEDLYCRQHIFAGWIRADWQVIEGEGDERTESGKPKMQLVSSNETMILCSPLLIIGEAEIVVDHAGHVQKLVSMTYSSAPVDPYFASGKRWDLVAQANQFLTDSGSTWHNDSNPSDFVNYLIAEGKHDSSLLDPKVTTIWPDSAAQALTDIYEKLFAILIGSNADLLFEDVADQTPKVAGFAITPETRILFSTPAFVVTEAILGCYILVTIFFYVRRPWRVLPRLPGTVASNIAYVAASRAVSDYRSSDQRGSQDDTRFVRSLWRWGYGRYIGSDGLDHIGIEREPLVTTMGKESWK</sequence>
<feature type="transmembrane region" description="Helical" evidence="1">
    <location>
        <begin position="143"/>
        <end position="164"/>
    </location>
</feature>
<evidence type="ECO:0000256" key="1">
    <source>
        <dbReference type="SAM" id="Phobius"/>
    </source>
</evidence>
<feature type="transmembrane region" description="Helical" evidence="1">
    <location>
        <begin position="1217"/>
        <end position="1237"/>
    </location>
</feature>
<dbReference type="EMBL" id="CM001203">
    <property type="protein sequence ID" value="EGP85368.1"/>
    <property type="molecule type" value="Genomic_DNA"/>
</dbReference>
<dbReference type="OrthoDB" id="3248909at2759"/>
<dbReference type="KEGG" id="ztr:MYCGRDRAFT_110449"/>
<accession>F9XHM7</accession>
<protein>
    <submittedName>
        <fullName evidence="2">Uncharacterized protein</fullName>
    </submittedName>
</protein>
<feature type="transmembrane region" description="Helical" evidence="1">
    <location>
        <begin position="184"/>
        <end position="204"/>
    </location>
</feature>
<feature type="transmembrane region" description="Helical" evidence="1">
    <location>
        <begin position="703"/>
        <end position="725"/>
    </location>
</feature>
<reference evidence="2 3" key="1">
    <citation type="journal article" date="2011" name="PLoS Genet.">
        <title>Finished genome of the fungal wheat pathogen Mycosphaerella graminicola reveals dispensome structure, chromosome plasticity, and stealth pathogenesis.</title>
        <authorList>
            <person name="Goodwin S.B."/>
            <person name="Ben M'barek S."/>
            <person name="Dhillon B."/>
            <person name="Wittenberg A.H.J."/>
            <person name="Crane C.F."/>
            <person name="Hane J.K."/>
            <person name="Foster A.J."/>
            <person name="Van der Lee T.A.J."/>
            <person name="Grimwood J."/>
            <person name="Aerts A."/>
            <person name="Antoniw J."/>
            <person name="Bailey A."/>
            <person name="Bluhm B."/>
            <person name="Bowler J."/>
            <person name="Bristow J."/>
            <person name="van der Burgt A."/>
            <person name="Canto-Canche B."/>
            <person name="Churchill A.C.L."/>
            <person name="Conde-Ferraez L."/>
            <person name="Cools H.J."/>
            <person name="Coutinho P.M."/>
            <person name="Csukai M."/>
            <person name="Dehal P."/>
            <person name="De Wit P."/>
            <person name="Donzelli B."/>
            <person name="van de Geest H.C."/>
            <person name="van Ham R.C.H.J."/>
            <person name="Hammond-Kosack K.E."/>
            <person name="Henrissat B."/>
            <person name="Kilian A."/>
            <person name="Kobayashi A.K."/>
            <person name="Koopmann E."/>
            <person name="Kourmpetis Y."/>
            <person name="Kuzniar A."/>
            <person name="Lindquist E."/>
            <person name="Lombard V."/>
            <person name="Maliepaard C."/>
            <person name="Martins N."/>
            <person name="Mehrabi R."/>
            <person name="Nap J.P.H."/>
            <person name="Ponomarenko A."/>
            <person name="Rudd J.J."/>
            <person name="Salamov A."/>
            <person name="Schmutz J."/>
            <person name="Schouten H.J."/>
            <person name="Shapiro H."/>
            <person name="Stergiopoulos I."/>
            <person name="Torriani S.F.F."/>
            <person name="Tu H."/>
            <person name="de Vries R.P."/>
            <person name="Waalwijk C."/>
            <person name="Ware S.B."/>
            <person name="Wiebenga A."/>
            <person name="Zwiers L.-H."/>
            <person name="Oliver R.P."/>
            <person name="Grigoriev I.V."/>
            <person name="Kema G.H.J."/>
        </authorList>
    </citation>
    <scope>NUCLEOTIDE SEQUENCE [LARGE SCALE GENOMIC DNA]</scope>
    <source>
        <strain evidence="3">CBS 115943 / IPO323</strain>
    </source>
</reference>
<feature type="transmembrane region" description="Helical" evidence="1">
    <location>
        <begin position="100"/>
        <end position="122"/>
    </location>
</feature>
<dbReference type="HOGENOM" id="CLU_007916_0_0_1"/>
<dbReference type="RefSeq" id="XP_003850392.1">
    <property type="nucleotide sequence ID" value="XM_003850344.1"/>
</dbReference>